<dbReference type="EMBL" id="CAEQ01001605">
    <property type="protein sequence ID" value="CCD14677.1"/>
    <property type="molecule type" value="Genomic_DNA"/>
</dbReference>
<dbReference type="InterPro" id="IPR013766">
    <property type="entry name" value="Thioredoxin_domain"/>
</dbReference>
<dbReference type="Gene3D" id="3.40.30.10">
    <property type="entry name" value="Glutaredoxin"/>
    <property type="match status" value="1"/>
</dbReference>
<dbReference type="OMA" id="NEYYLEM"/>
<proteinExistence type="predicted"/>
<accession>F9WBP4</accession>
<dbReference type="InterPro" id="IPR036249">
    <property type="entry name" value="Thioredoxin-like_sf"/>
</dbReference>
<evidence type="ECO:0000313" key="2">
    <source>
        <dbReference type="EMBL" id="CCD14677.1"/>
    </source>
</evidence>
<dbReference type="Pfam" id="PF13905">
    <property type="entry name" value="Thioredoxin_8"/>
    <property type="match status" value="1"/>
</dbReference>
<organism evidence="2 3">
    <name type="scientific">Trypanosoma congolense (strain IL3000)</name>
    <dbReference type="NCBI Taxonomy" id="1068625"/>
    <lineage>
        <taxon>Eukaryota</taxon>
        <taxon>Discoba</taxon>
        <taxon>Euglenozoa</taxon>
        <taxon>Kinetoplastea</taxon>
        <taxon>Metakinetoplastina</taxon>
        <taxon>Trypanosomatida</taxon>
        <taxon>Trypanosomatidae</taxon>
        <taxon>Trypanosoma</taxon>
        <taxon>Nannomonas</taxon>
    </lineage>
</organism>
<dbReference type="GO" id="GO:0005634">
    <property type="term" value="C:nucleus"/>
    <property type="evidence" value="ECO:0007669"/>
    <property type="project" value="TreeGrafter"/>
</dbReference>
<reference evidence="2 3" key="2">
    <citation type="journal article" date="2012" name="Proc. Natl. Acad. Sci. U.S.A.">
        <title>Antigenic diversity is generated by distinct evolutionary mechanisms in African trypanosome species.</title>
        <authorList>
            <person name="Jackson A.P."/>
            <person name="Berry A."/>
            <person name="Aslett M."/>
            <person name="Allison H.C."/>
            <person name="Burton P."/>
            <person name="Vavrova-Anderson J."/>
            <person name="Brown R."/>
            <person name="Browne H."/>
            <person name="Corton N."/>
            <person name="Hauser H."/>
            <person name="Gamble J."/>
            <person name="Gilderthorp R."/>
            <person name="Marcello L."/>
            <person name="McQuillan J."/>
            <person name="Otto T.D."/>
            <person name="Quail M.A."/>
            <person name="Sanders M.J."/>
            <person name="van Tonder A."/>
            <person name="Ginger M.L."/>
            <person name="Field M.C."/>
            <person name="Barry J.D."/>
            <person name="Hertz-Fowler C."/>
            <person name="Berriman M."/>
        </authorList>
    </citation>
    <scope>NUCLEOTIDE SEQUENCE [LARGE SCALE GENOMIC DNA]</scope>
    <source>
        <strain evidence="2 3">IL3000</strain>
    </source>
</reference>
<keyword evidence="3" id="KW-1185">Reference proteome</keyword>
<protein>
    <submittedName>
        <fullName evidence="2">WGS project CAEQ00000000 data, annotated contig 2127</fullName>
    </submittedName>
</protein>
<sequence>MSAASLLKELFGSPDIQLLRQNGETVSASAAISGKKYLLVYFSASWCPPCRGFTPQLATFHELFSAKHDFEVVFVSRDNDEAAMNAYFYNPQFSSLSVEGGEGSHGNWLAVPFKEAKAIGDNLKEEYEIKTIPTVLLFDLSTGNLVTQEARHNIADNFRTAEGFPWRRSPFAWFTPRRIIKICAAIVLLYYYWE</sequence>
<dbReference type="InterPro" id="IPR017937">
    <property type="entry name" value="Thioredoxin_CS"/>
</dbReference>
<gene>
    <name evidence="2" type="ORF">TCIL3000_0_52730</name>
</gene>
<dbReference type="InterPro" id="IPR012336">
    <property type="entry name" value="Thioredoxin-like_fold"/>
</dbReference>
<evidence type="ECO:0000313" key="3">
    <source>
        <dbReference type="Proteomes" id="UP000000702"/>
    </source>
</evidence>
<name>F9WBP4_TRYCI</name>
<dbReference type="PANTHER" id="PTHR46472">
    <property type="entry name" value="NUCLEOREDOXIN"/>
    <property type="match status" value="1"/>
</dbReference>
<reference evidence="3" key="1">
    <citation type="submission" date="2011-07" db="EMBL/GenBank/DDBJ databases">
        <title>Divergent evolution of antigenic variation in African trypanosomes.</title>
        <authorList>
            <person name="Jackson A.P."/>
            <person name="Berry A."/>
            <person name="Allison H.C."/>
            <person name="Burton P."/>
            <person name="Anderson J."/>
            <person name="Aslett M."/>
            <person name="Brown R."/>
            <person name="Corton N."/>
            <person name="Harris D."/>
            <person name="Hauser H."/>
            <person name="Gamble J."/>
            <person name="Gilderthorp R."/>
            <person name="McQuillan J."/>
            <person name="Quail M.A."/>
            <person name="Sanders M."/>
            <person name="Van Tonder A."/>
            <person name="Ginger M.L."/>
            <person name="Donelson J.E."/>
            <person name="Field M.C."/>
            <person name="Barry J.D."/>
            <person name="Berriman M."/>
            <person name="Hertz-Fowler C."/>
        </authorList>
    </citation>
    <scope>NUCLEOTIDE SEQUENCE [LARGE SCALE GENOMIC DNA]</scope>
    <source>
        <strain evidence="3">IL3000</strain>
    </source>
</reference>
<comment type="caution">
    <text evidence="2">The sequence shown here is derived from an EMBL/GenBank/DDBJ whole genome shotgun (WGS) entry which is preliminary data.</text>
</comment>
<dbReference type="PANTHER" id="PTHR46472:SF1">
    <property type="entry name" value="NUCLEOREDOXIN"/>
    <property type="match status" value="1"/>
</dbReference>
<evidence type="ECO:0000259" key="1">
    <source>
        <dbReference type="PROSITE" id="PS51352"/>
    </source>
</evidence>
<dbReference type="GO" id="GO:0030178">
    <property type="term" value="P:negative regulation of Wnt signaling pathway"/>
    <property type="evidence" value="ECO:0007669"/>
    <property type="project" value="TreeGrafter"/>
</dbReference>
<dbReference type="PROSITE" id="PS00194">
    <property type="entry name" value="THIOREDOXIN_1"/>
    <property type="match status" value="1"/>
</dbReference>
<dbReference type="AlphaFoldDB" id="F9WBP4"/>
<dbReference type="PROSITE" id="PS51352">
    <property type="entry name" value="THIOREDOXIN_2"/>
    <property type="match status" value="1"/>
</dbReference>
<dbReference type="SUPFAM" id="SSF52833">
    <property type="entry name" value="Thioredoxin-like"/>
    <property type="match status" value="1"/>
</dbReference>
<dbReference type="Proteomes" id="UP000000702">
    <property type="component" value="Unassembled WGS sequence"/>
</dbReference>
<dbReference type="GO" id="GO:0031397">
    <property type="term" value="P:negative regulation of protein ubiquitination"/>
    <property type="evidence" value="ECO:0007669"/>
    <property type="project" value="TreeGrafter"/>
</dbReference>
<dbReference type="GO" id="GO:0004791">
    <property type="term" value="F:thioredoxin-disulfide reductase (NADPH) activity"/>
    <property type="evidence" value="ECO:0007669"/>
    <property type="project" value="TreeGrafter"/>
</dbReference>
<feature type="domain" description="Thioredoxin" evidence="1">
    <location>
        <begin position="7"/>
        <end position="125"/>
    </location>
</feature>
<dbReference type="VEuPathDB" id="TriTrypDB:TcIL3000_0_52730"/>